<evidence type="ECO:0000313" key="2">
    <source>
        <dbReference type="WBParaSite" id="PS1159_v2.g11173.t1"/>
    </source>
</evidence>
<dbReference type="WBParaSite" id="PS1159_v2.g11173.t1">
    <property type="protein sequence ID" value="PS1159_v2.g11173.t1"/>
    <property type="gene ID" value="PS1159_v2.g11173"/>
</dbReference>
<dbReference type="Proteomes" id="UP000887580">
    <property type="component" value="Unplaced"/>
</dbReference>
<accession>A0AC35EVN3</accession>
<name>A0AC35EVN3_9BILA</name>
<proteinExistence type="predicted"/>
<organism evidence="1 2">
    <name type="scientific">Panagrolaimus sp. PS1159</name>
    <dbReference type="NCBI Taxonomy" id="55785"/>
    <lineage>
        <taxon>Eukaryota</taxon>
        <taxon>Metazoa</taxon>
        <taxon>Ecdysozoa</taxon>
        <taxon>Nematoda</taxon>
        <taxon>Chromadorea</taxon>
        <taxon>Rhabditida</taxon>
        <taxon>Tylenchina</taxon>
        <taxon>Panagrolaimomorpha</taxon>
        <taxon>Panagrolaimoidea</taxon>
        <taxon>Panagrolaimidae</taxon>
        <taxon>Panagrolaimus</taxon>
    </lineage>
</organism>
<reference evidence="2" key="1">
    <citation type="submission" date="2022-11" db="UniProtKB">
        <authorList>
            <consortium name="WormBaseParasite"/>
        </authorList>
    </citation>
    <scope>IDENTIFICATION</scope>
</reference>
<protein>
    <submittedName>
        <fullName evidence="2">Uncharacterized protein</fullName>
    </submittedName>
</protein>
<sequence length="339" mass="38554">MTNNNIIGTHDGKFHCDEVFGCVLLKTLPEFQSASIVRTRDPEILKQCKLILDVGGVYDPSKLRFDHHQREFNETMKTLKTLDFDTKLSSAGLIYHFFGKRVLANLLHLDLNTHYEIINKLYAKLYEDFVHAVDAIDNGISQYDGTPRYKLSSTLNSRVNDLNPAWNESDVSPDIQFQKAMKVVEEEFFAKVKYAYHSWLPALEIIDKAVEKRFENHPSGKVLVLADGGSPWKEHFFNIEAEKSLQGENISYVCYPDNNKSWRIQAIPVDAFSAFSNRCPLPETWRGYRDKELSDIAGIEGCIFVHSSGFIGGHQTKEGVLKMADKALTMLGKWKAPEA</sequence>
<evidence type="ECO:0000313" key="1">
    <source>
        <dbReference type="Proteomes" id="UP000887580"/>
    </source>
</evidence>